<evidence type="ECO:0000313" key="2">
    <source>
        <dbReference type="EMBL" id="SEK38806.1"/>
    </source>
</evidence>
<dbReference type="Gene3D" id="3.30.10.10">
    <property type="entry name" value="Trypsin Inhibitor V, subunit A"/>
    <property type="match status" value="1"/>
</dbReference>
<gene>
    <name evidence="2" type="ORF">SAMN05216382_0309</name>
</gene>
<proteinExistence type="predicted"/>
<dbReference type="PROSITE" id="PS51257">
    <property type="entry name" value="PROKAR_LIPOPROTEIN"/>
    <property type="match status" value="1"/>
</dbReference>
<evidence type="ECO:0000313" key="3">
    <source>
        <dbReference type="Proteomes" id="UP000199214"/>
    </source>
</evidence>
<dbReference type="STRING" id="1855283.SAMN05216382_0309"/>
<keyword evidence="1" id="KW-0732">Signal</keyword>
<feature type="chain" id="PRO_5011462745" evidence="1">
    <location>
        <begin position="22"/>
        <end position="94"/>
    </location>
</feature>
<dbReference type="Proteomes" id="UP000199214">
    <property type="component" value="Unassembled WGS sequence"/>
</dbReference>
<organism evidence="2 3">
    <name type="scientific">Sphingomonas palmae</name>
    <dbReference type="NCBI Taxonomy" id="1855283"/>
    <lineage>
        <taxon>Bacteria</taxon>
        <taxon>Pseudomonadati</taxon>
        <taxon>Pseudomonadota</taxon>
        <taxon>Alphaproteobacteria</taxon>
        <taxon>Sphingomonadales</taxon>
        <taxon>Sphingomonadaceae</taxon>
        <taxon>Sphingomonas</taxon>
    </lineage>
</organism>
<name>A0A1H7GKW8_9SPHN</name>
<evidence type="ECO:0000256" key="1">
    <source>
        <dbReference type="SAM" id="SignalP"/>
    </source>
</evidence>
<dbReference type="AlphaFoldDB" id="A0A1H7GKW8"/>
<dbReference type="InterPro" id="IPR021719">
    <property type="entry name" value="Prot_inh_I78"/>
</dbReference>
<protein>
    <submittedName>
        <fullName evidence="2">Peptidase inhibitor I78 family protein</fullName>
    </submittedName>
</protein>
<reference evidence="3" key="1">
    <citation type="submission" date="2016-10" db="EMBL/GenBank/DDBJ databases">
        <authorList>
            <person name="Varghese N."/>
            <person name="Submissions S."/>
        </authorList>
    </citation>
    <scope>NUCLEOTIDE SEQUENCE [LARGE SCALE GENOMIC DNA]</scope>
    <source>
        <strain evidence="3">JS21-1</strain>
    </source>
</reference>
<dbReference type="EMBL" id="FNZZ01000001">
    <property type="protein sequence ID" value="SEK38806.1"/>
    <property type="molecule type" value="Genomic_DNA"/>
</dbReference>
<accession>A0A1H7GKW8</accession>
<feature type="signal peptide" evidence="1">
    <location>
        <begin position="1"/>
        <end position="21"/>
    </location>
</feature>
<dbReference type="Pfam" id="PF11720">
    <property type="entry name" value="Inhibitor_I78"/>
    <property type="match status" value="1"/>
</dbReference>
<keyword evidence="3" id="KW-1185">Reference proteome</keyword>
<dbReference type="OrthoDB" id="8724542at2"/>
<sequence length="94" mass="9881">MMRVALLIAAATVAACAPKNAEVAASSVVPCNAEPVQRFLGQPADTAQAEAQRLSGARSVRRYATGDMLTMDYRADRLNIETDAAGQIVKLTCG</sequence>